<dbReference type="InterPro" id="IPR011004">
    <property type="entry name" value="Trimer_LpxA-like_sf"/>
</dbReference>
<dbReference type="GO" id="GO:0016746">
    <property type="term" value="F:acyltransferase activity"/>
    <property type="evidence" value="ECO:0007669"/>
    <property type="project" value="UniProtKB-KW"/>
</dbReference>
<keyword evidence="2" id="KW-0012">Acyltransferase</keyword>
<evidence type="ECO:0000256" key="2">
    <source>
        <dbReference type="ARBA" id="ARBA00023315"/>
    </source>
</evidence>
<dbReference type="SUPFAM" id="SSF51161">
    <property type="entry name" value="Trimeric LpxA-like enzymes"/>
    <property type="match status" value="1"/>
</dbReference>
<dbReference type="AlphaFoldDB" id="A0A085AJB9"/>
<keyword evidence="4" id="KW-1185">Reference proteome</keyword>
<evidence type="ECO:0000256" key="1">
    <source>
        <dbReference type="ARBA" id="ARBA00022679"/>
    </source>
</evidence>
<dbReference type="InterPro" id="IPR048014">
    <property type="entry name" value="YdcK-like"/>
</dbReference>
<dbReference type="InterPro" id="IPR040831">
    <property type="entry name" value="B_solenoid_ydck_rpt"/>
</dbReference>
<dbReference type="PANTHER" id="PTHR43584:SF2">
    <property type="entry name" value="NUCLEOSIDE-DIPHOSPHATE-SUGAR PYROPHOSPHORYLASES"/>
    <property type="match status" value="1"/>
</dbReference>
<dbReference type="Proteomes" id="UP000028630">
    <property type="component" value="Unassembled WGS sequence"/>
</dbReference>
<dbReference type="PANTHER" id="PTHR43584">
    <property type="entry name" value="NUCLEOTIDYL TRANSFERASE"/>
    <property type="match status" value="1"/>
</dbReference>
<dbReference type="Pfam" id="PF18836">
    <property type="entry name" value="B_solenoid_ydck"/>
    <property type="match status" value="3"/>
</dbReference>
<proteinExistence type="predicted"/>
<dbReference type="GO" id="GO:0016779">
    <property type="term" value="F:nucleotidyltransferase activity"/>
    <property type="evidence" value="ECO:0007669"/>
    <property type="project" value="UniProtKB-ARBA"/>
</dbReference>
<sequence length="309" mass="34082">MNKYRLSDETRQHHYPENGETRTVTLRQIIALRDFADVTAGTTGGWIDDESALSQQGHCWIYNSDSVVFAGARIEDNARLLDTCAVSHQAQISDNVTVQASQIRGKCHLFGDACILQHCEIIAARGLTPDAEKILQIYERAIVSRSRIVHQAQIYGDVFVNQAFVEHRAEIFGSARIEGNEENNVWICDCASVSGHARIIAGRGEDAIPTLRYGAVVTDDAVVEGNCVLKQRVRIGGHAWLQGGPLLLDDNVMIHGRARIRGDVIIEHEVDISGDAVIETFDGEQIHLRGQKVISGDQRITRTPLLGSL</sequence>
<dbReference type="NCBIfam" id="NF040481">
    <property type="entry name" value="YdcK_fam"/>
    <property type="match status" value="1"/>
</dbReference>
<dbReference type="EMBL" id="JMTB01000031">
    <property type="protein sequence ID" value="KFC10314.1"/>
    <property type="molecule type" value="Genomic_DNA"/>
</dbReference>
<gene>
    <name evidence="3" type="primary">ydcK</name>
    <name evidence="3" type="ORF">GTGU_00644</name>
</gene>
<keyword evidence="1 3" id="KW-0808">Transferase</keyword>
<dbReference type="OrthoDB" id="9806595at2"/>
<dbReference type="eggNOG" id="COG1044">
    <property type="taxonomic scope" value="Bacteria"/>
</dbReference>
<evidence type="ECO:0000313" key="4">
    <source>
        <dbReference type="Proteomes" id="UP000028630"/>
    </source>
</evidence>
<dbReference type="CDD" id="cd00208">
    <property type="entry name" value="LbetaH"/>
    <property type="match status" value="1"/>
</dbReference>
<accession>A0A085AJB9</accession>
<dbReference type="Gene3D" id="2.160.10.10">
    <property type="entry name" value="Hexapeptide repeat proteins"/>
    <property type="match status" value="2"/>
</dbReference>
<comment type="caution">
    <text evidence="3">The sequence shown here is derived from an EMBL/GenBank/DDBJ whole genome shotgun (WGS) entry which is preliminary data.</text>
</comment>
<name>A0A085AJB9_9ENTR</name>
<evidence type="ECO:0000313" key="3">
    <source>
        <dbReference type="EMBL" id="KFC10314.1"/>
    </source>
</evidence>
<dbReference type="RefSeq" id="WP_038154174.1">
    <property type="nucleotide sequence ID" value="NZ_JMTB01000031.1"/>
</dbReference>
<reference evidence="4" key="1">
    <citation type="submission" date="2014-05" db="EMBL/GenBank/DDBJ databases">
        <title>ATOL: Assembling a taxonomically balanced genome-scale reconstruction of the evolutionary history of the Enterobacteriaceae.</title>
        <authorList>
            <person name="Plunkett G. III"/>
            <person name="Neeno-Eckwall E.C."/>
            <person name="Glasner J.D."/>
            <person name="Perna N.T."/>
        </authorList>
    </citation>
    <scope>NUCLEOTIDE SEQUENCE [LARGE SCALE GENOMIC DNA]</scope>
    <source>
        <strain evidence="4">ATCC 49490</strain>
    </source>
</reference>
<protein>
    <submittedName>
        <fullName evidence="3">Putative transferase</fullName>
    </submittedName>
</protein>
<organism evidence="3 4">
    <name type="scientific">Trabulsiella guamensis ATCC 49490</name>
    <dbReference type="NCBI Taxonomy" id="1005994"/>
    <lineage>
        <taxon>Bacteria</taxon>
        <taxon>Pseudomonadati</taxon>
        <taxon>Pseudomonadota</taxon>
        <taxon>Gammaproteobacteria</taxon>
        <taxon>Enterobacterales</taxon>
        <taxon>Enterobacteriaceae</taxon>
        <taxon>Trabulsiella</taxon>
    </lineage>
</organism>
<dbReference type="InterPro" id="IPR050065">
    <property type="entry name" value="GlmU-like"/>
</dbReference>